<evidence type="ECO:0000256" key="4">
    <source>
        <dbReference type="ARBA" id="ARBA00023242"/>
    </source>
</evidence>
<gene>
    <name evidence="7" type="ORF">A4U43_C02F12500</name>
</gene>
<dbReference type="Gene3D" id="1.10.3180.10">
    <property type="entry name" value="DNA-binding domain of EIN3-like"/>
    <property type="match status" value="2"/>
</dbReference>
<feature type="region of interest" description="Disordered" evidence="5">
    <location>
        <begin position="333"/>
        <end position="355"/>
    </location>
</feature>
<accession>A0A5P1FKJ4</accession>
<keyword evidence="4" id="KW-0539">Nucleus</keyword>
<dbReference type="Gramene" id="ONK77937">
    <property type="protein sequence ID" value="ONK77937"/>
    <property type="gene ID" value="A4U43_C02F12500"/>
</dbReference>
<evidence type="ECO:0000313" key="7">
    <source>
        <dbReference type="EMBL" id="ONK77937.1"/>
    </source>
</evidence>
<dbReference type="GO" id="GO:0005634">
    <property type="term" value="C:nucleus"/>
    <property type="evidence" value="ECO:0007669"/>
    <property type="project" value="UniProtKB-SubCell"/>
</dbReference>
<organism evidence="7 8">
    <name type="scientific">Asparagus officinalis</name>
    <name type="common">Garden asparagus</name>
    <dbReference type="NCBI Taxonomy" id="4686"/>
    <lineage>
        <taxon>Eukaryota</taxon>
        <taxon>Viridiplantae</taxon>
        <taxon>Streptophyta</taxon>
        <taxon>Embryophyta</taxon>
        <taxon>Tracheophyta</taxon>
        <taxon>Spermatophyta</taxon>
        <taxon>Magnoliopsida</taxon>
        <taxon>Liliopsida</taxon>
        <taxon>Asparagales</taxon>
        <taxon>Asparagaceae</taxon>
        <taxon>Asparagoideae</taxon>
        <taxon>Asparagus</taxon>
    </lineage>
</organism>
<dbReference type="GO" id="GO:0009873">
    <property type="term" value="P:ethylene-activated signaling pathway"/>
    <property type="evidence" value="ECO:0007669"/>
    <property type="project" value="UniProtKB-KW"/>
</dbReference>
<dbReference type="PANTHER" id="PTHR33305">
    <property type="entry name" value="ETHYLENE INSENSITIVE 3-LIKE 2 PROTEIN"/>
    <property type="match status" value="1"/>
</dbReference>
<evidence type="ECO:0000256" key="5">
    <source>
        <dbReference type="SAM" id="MobiDB-lite"/>
    </source>
</evidence>
<proteinExistence type="inferred from homology"/>
<evidence type="ECO:0000256" key="2">
    <source>
        <dbReference type="ARBA" id="ARBA00009416"/>
    </source>
</evidence>
<reference evidence="8" key="1">
    <citation type="journal article" date="2017" name="Nat. Commun.">
        <title>The asparagus genome sheds light on the origin and evolution of a young Y chromosome.</title>
        <authorList>
            <person name="Harkess A."/>
            <person name="Zhou J."/>
            <person name="Xu C."/>
            <person name="Bowers J.E."/>
            <person name="Van der Hulst R."/>
            <person name="Ayyampalayam S."/>
            <person name="Mercati F."/>
            <person name="Riccardi P."/>
            <person name="McKain M.R."/>
            <person name="Kakrana A."/>
            <person name="Tang H."/>
            <person name="Ray J."/>
            <person name="Groenendijk J."/>
            <person name="Arikit S."/>
            <person name="Mathioni S.M."/>
            <person name="Nakano M."/>
            <person name="Shan H."/>
            <person name="Telgmann-Rauber A."/>
            <person name="Kanno A."/>
            <person name="Yue Z."/>
            <person name="Chen H."/>
            <person name="Li W."/>
            <person name="Chen Y."/>
            <person name="Xu X."/>
            <person name="Zhang Y."/>
            <person name="Luo S."/>
            <person name="Chen H."/>
            <person name="Gao J."/>
            <person name="Mao Z."/>
            <person name="Pires J.C."/>
            <person name="Luo M."/>
            <person name="Kudrna D."/>
            <person name="Wing R.A."/>
            <person name="Meyers B.C."/>
            <person name="Yi K."/>
            <person name="Kong H."/>
            <person name="Lavrijsen P."/>
            <person name="Sunseri F."/>
            <person name="Falavigna A."/>
            <person name="Ye Y."/>
            <person name="Leebens-Mack J.H."/>
            <person name="Chen G."/>
        </authorList>
    </citation>
    <scope>NUCLEOTIDE SEQUENCE [LARGE SCALE GENOMIC DNA]</scope>
    <source>
        <strain evidence="8">cv. DH0086</strain>
    </source>
</reference>
<evidence type="ECO:0000259" key="6">
    <source>
        <dbReference type="Pfam" id="PF04873"/>
    </source>
</evidence>
<dbReference type="OrthoDB" id="2017676at2759"/>
<feature type="domain" description="Ethylene insensitive 3-like DNA-binding" evidence="6">
    <location>
        <begin position="42"/>
        <end position="289"/>
    </location>
</feature>
<dbReference type="GO" id="GO:0003677">
    <property type="term" value="F:DNA binding"/>
    <property type="evidence" value="ECO:0007669"/>
    <property type="project" value="TreeGrafter"/>
</dbReference>
<dbReference type="Pfam" id="PF04873">
    <property type="entry name" value="EIN3_DNA-bd"/>
    <property type="match status" value="1"/>
</dbReference>
<evidence type="ECO:0000256" key="1">
    <source>
        <dbReference type="ARBA" id="ARBA00004123"/>
    </source>
</evidence>
<protein>
    <recommendedName>
        <fullName evidence="6">Ethylene insensitive 3-like DNA-binding domain-containing protein</fullName>
    </recommendedName>
</protein>
<name>A0A5P1FKJ4_ASPOF</name>
<evidence type="ECO:0000256" key="3">
    <source>
        <dbReference type="ARBA" id="ARBA00022745"/>
    </source>
</evidence>
<keyword evidence="3" id="KW-0936">Ethylene signaling pathway</keyword>
<dbReference type="InterPro" id="IPR023278">
    <property type="entry name" value="Ethylene_insens-like_DNA-bd"/>
</dbReference>
<dbReference type="GO" id="GO:0003700">
    <property type="term" value="F:DNA-binding transcription factor activity"/>
    <property type="evidence" value="ECO:0007669"/>
    <property type="project" value="InterPro"/>
</dbReference>
<dbReference type="InterPro" id="IPR006957">
    <property type="entry name" value="EIN3"/>
</dbReference>
<comment type="subcellular location">
    <subcellularLocation>
        <location evidence="1">Nucleus</location>
    </subcellularLocation>
</comment>
<keyword evidence="8" id="KW-1185">Reference proteome</keyword>
<dbReference type="Proteomes" id="UP000243459">
    <property type="component" value="Chromosome 2"/>
</dbReference>
<dbReference type="PANTHER" id="PTHR33305:SF30">
    <property type="entry name" value="ETHYLENE INSENSITIVE 3-LIKE 3 PROTEIN"/>
    <property type="match status" value="1"/>
</dbReference>
<evidence type="ECO:0000313" key="8">
    <source>
        <dbReference type="Proteomes" id="UP000243459"/>
    </source>
</evidence>
<dbReference type="EMBL" id="CM007382">
    <property type="protein sequence ID" value="ONK77937.1"/>
    <property type="molecule type" value="Genomic_DNA"/>
</dbReference>
<comment type="similarity">
    <text evidence="2">Belongs to the EIN3 family.</text>
</comment>
<dbReference type="AlphaFoldDB" id="A0A5P1FKJ4"/>
<sequence>MEGQNQEIPDIPYAMLLPLPPPNMDYNDDDEDGELSEDEETLVCRIWKDTLKLKRLRRNKLLMSETGLIAEPKPAQSKELARKKKFSRAQDTVLRYMLKMMESCNAEGFVYGIIPENGKPVTGASENLRGWWKEKVRFDRNGPAAVAKYSAEHAAASALDEQKADINIRVKLHEIQDTTLGSLLSALMQHCEPPQRRFPLEKGSPPPWWPDLTDDWWIELGFPTDKGKPPYKKPHDLKKVWKVAVLTAVIKHISPNTDKIRQLIKQSKCLQDKLTAKESLLWSAVLDQEDRCYRQKHPEFQVPKLPVNKGNNCLASSFSSSCSDYDVEYYNLREDSKDDEDSGKKQKNKGIKIEGEGSMNHAHKRAAAIMPQDQYQQPFPLFICENIGCPRHEFCNGFADRGTRNIHQYSCQYRASSSVNPGIHATAGFAPYAYQYNQLNQSQINDNQQIGNLMNQYDTNVNDRTMVMPTNLSSNFIQEKMAHVQEPSFHQNAMMNNQNGYYIPEYNMESNVYEQAQEQEQSLMFENQNNNFNEEFGGMRTVGFYGMKYTDAMTKLDGLDEWFGSGSG</sequence>
<dbReference type="OMA" id="LFICENI"/>
<dbReference type="FunFam" id="1.10.3180.10:FF:000001">
    <property type="entry name" value="Ethylene insensitive 3-like 1"/>
    <property type="match status" value="1"/>
</dbReference>
<dbReference type="InterPro" id="IPR047091">
    <property type="entry name" value="EIN3-like_DNA-bd"/>
</dbReference>
<dbReference type="SUPFAM" id="SSF116768">
    <property type="entry name" value="DNA-binding domain of EIN3-like"/>
    <property type="match status" value="1"/>
</dbReference>